<dbReference type="Gene3D" id="3.30.420.180">
    <property type="entry name" value="CobE/GbiG C-terminal domain"/>
    <property type="match status" value="1"/>
</dbReference>
<comment type="caution">
    <text evidence="4">The sequence shown here is derived from an EMBL/GenBank/DDBJ whole genome shotgun (WGS) entry which is preliminary data.</text>
</comment>
<dbReference type="Pfam" id="PF01890">
    <property type="entry name" value="CbiG_C"/>
    <property type="match status" value="1"/>
</dbReference>
<dbReference type="Pfam" id="PF11760">
    <property type="entry name" value="CbiG_N"/>
    <property type="match status" value="1"/>
</dbReference>
<dbReference type="InterPro" id="IPR052553">
    <property type="entry name" value="CbiG_hydrolase"/>
</dbReference>
<evidence type="ECO:0000313" key="5">
    <source>
        <dbReference type="Proteomes" id="UP000824090"/>
    </source>
</evidence>
<dbReference type="PANTHER" id="PTHR37477:SF1">
    <property type="entry name" value="COBALT-PRECORRIN-5A HYDROLASE"/>
    <property type="match status" value="1"/>
</dbReference>
<proteinExistence type="predicted"/>
<gene>
    <name evidence="4" type="ORF">IAC50_04065</name>
</gene>
<dbReference type="EMBL" id="DVMP01000078">
    <property type="protein sequence ID" value="HIU25649.1"/>
    <property type="molecule type" value="Genomic_DNA"/>
</dbReference>
<reference evidence="4" key="1">
    <citation type="submission" date="2020-10" db="EMBL/GenBank/DDBJ databases">
        <authorList>
            <person name="Gilroy R."/>
        </authorList>
    </citation>
    <scope>NUCLEOTIDE SEQUENCE</scope>
    <source>
        <strain evidence="4">ChiHcec3-6078</strain>
    </source>
</reference>
<dbReference type="Gene3D" id="3.40.50.11220">
    <property type="match status" value="1"/>
</dbReference>
<protein>
    <submittedName>
        <fullName evidence="4">Cobalamin biosynthesis protein</fullName>
    </submittedName>
</protein>
<dbReference type="InterPro" id="IPR036518">
    <property type="entry name" value="CobE/GbiG_C_sf"/>
</dbReference>
<dbReference type="AlphaFoldDB" id="A0A9D1I0D7"/>
<dbReference type="InterPro" id="IPR021744">
    <property type="entry name" value="CbiG_N"/>
</dbReference>
<dbReference type="SUPFAM" id="SSF159664">
    <property type="entry name" value="CobE/GbiG C-terminal domain-like"/>
    <property type="match status" value="1"/>
</dbReference>
<dbReference type="InterPro" id="IPR021745">
    <property type="entry name" value="CbiG_mid"/>
</dbReference>
<reference evidence="4" key="2">
    <citation type="journal article" date="2021" name="PeerJ">
        <title>Extensive microbial diversity within the chicken gut microbiome revealed by metagenomics and culture.</title>
        <authorList>
            <person name="Gilroy R."/>
            <person name="Ravi A."/>
            <person name="Getino M."/>
            <person name="Pursley I."/>
            <person name="Horton D.L."/>
            <person name="Alikhan N.F."/>
            <person name="Baker D."/>
            <person name="Gharbi K."/>
            <person name="Hall N."/>
            <person name="Watson M."/>
            <person name="Adriaenssens E.M."/>
            <person name="Foster-Nyarko E."/>
            <person name="Jarju S."/>
            <person name="Secka A."/>
            <person name="Antonio M."/>
            <person name="Oren A."/>
            <person name="Chaudhuri R.R."/>
            <person name="La Ragione R."/>
            <person name="Hildebrand F."/>
            <person name="Pallen M.J."/>
        </authorList>
    </citation>
    <scope>NUCLEOTIDE SEQUENCE</scope>
    <source>
        <strain evidence="4">ChiHcec3-6078</strain>
    </source>
</reference>
<dbReference type="PANTHER" id="PTHR37477">
    <property type="entry name" value="COBALT-PRECORRIN-5A HYDROLASE"/>
    <property type="match status" value="1"/>
</dbReference>
<dbReference type="GO" id="GO:0009236">
    <property type="term" value="P:cobalamin biosynthetic process"/>
    <property type="evidence" value="ECO:0007669"/>
    <property type="project" value="InterPro"/>
</dbReference>
<evidence type="ECO:0000313" key="4">
    <source>
        <dbReference type="EMBL" id="HIU25649.1"/>
    </source>
</evidence>
<dbReference type="Pfam" id="PF11761">
    <property type="entry name" value="CbiG_mid"/>
    <property type="match status" value="1"/>
</dbReference>
<name>A0A9D1I0D7_9FIRM</name>
<evidence type="ECO:0000259" key="1">
    <source>
        <dbReference type="Pfam" id="PF01890"/>
    </source>
</evidence>
<dbReference type="InterPro" id="IPR038029">
    <property type="entry name" value="GbiG_N_sf"/>
</dbReference>
<dbReference type="SUPFAM" id="SSF159672">
    <property type="entry name" value="CbiG N-terminal domain-like"/>
    <property type="match status" value="1"/>
</dbReference>
<evidence type="ECO:0000259" key="2">
    <source>
        <dbReference type="Pfam" id="PF11760"/>
    </source>
</evidence>
<dbReference type="Proteomes" id="UP000824090">
    <property type="component" value="Unassembled WGS sequence"/>
</dbReference>
<evidence type="ECO:0000259" key="3">
    <source>
        <dbReference type="Pfam" id="PF11761"/>
    </source>
</evidence>
<feature type="domain" description="Cobalamin synthesis G N-terminal" evidence="2">
    <location>
        <begin position="51"/>
        <end position="131"/>
    </location>
</feature>
<dbReference type="InterPro" id="IPR002750">
    <property type="entry name" value="CobE/GbiG_C"/>
</dbReference>
<feature type="domain" description="CobE/GbiG C-terminal" evidence="1">
    <location>
        <begin position="227"/>
        <end position="345"/>
    </location>
</feature>
<accession>A0A9D1I0D7</accession>
<feature type="domain" description="Cobalamin biosynthesis central region" evidence="3">
    <location>
        <begin position="137"/>
        <end position="224"/>
    </location>
</feature>
<sequence>MKAFLISFTESGEEVMKRYAAALREAGCSCFTSVKGKAFGERSEKSSLEEWTAEAFKEGRLLVFIGASGIAVRAIAPQVKTKKEDPAVIVSDEKGRFVIPLLSGHLGGANRWARFLSERCGGEAVITTATDINGKFSVDTWAKERQLAISDMTAAREISAALLRGETVGVMAEKNVILKGPVPGGLKLLEYGENRELPGAGIFITWRRKNAAGDPFETTLRLIPEILYLGIGCRRGTERKKIEALVKRIFLEEGLEEEAVAAVASIDMKRDEKGIEEYAESLKVPFVTFSSRRLEALGEGFTPSELVRSVTGVDNVCERSAMAAAEDGRLIVRKQSSDGVTAAVAAVKTEIEF</sequence>
<organism evidence="4 5">
    <name type="scientific">Candidatus Allocopromorpha excrementigallinarum</name>
    <dbReference type="NCBI Taxonomy" id="2840742"/>
    <lineage>
        <taxon>Bacteria</taxon>
        <taxon>Bacillati</taxon>
        <taxon>Bacillota</taxon>
        <taxon>Clostridia</taxon>
        <taxon>Eubacteriales</taxon>
        <taxon>Eubacteriaceae</taxon>
        <taxon>Eubacteriaceae incertae sedis</taxon>
        <taxon>Candidatus Allocopromorpha</taxon>
    </lineage>
</organism>